<dbReference type="SUPFAM" id="SSF53335">
    <property type="entry name" value="S-adenosyl-L-methionine-dependent methyltransferases"/>
    <property type="match status" value="1"/>
</dbReference>
<dbReference type="Proteomes" id="UP000658258">
    <property type="component" value="Unassembled WGS sequence"/>
</dbReference>
<organism evidence="2 3">
    <name type="scientific">Roseivirga thermotolerans</name>
    <dbReference type="NCBI Taxonomy" id="1758176"/>
    <lineage>
        <taxon>Bacteria</taxon>
        <taxon>Pseudomonadati</taxon>
        <taxon>Bacteroidota</taxon>
        <taxon>Cytophagia</taxon>
        <taxon>Cytophagales</taxon>
        <taxon>Roseivirgaceae</taxon>
        <taxon>Roseivirga</taxon>
    </lineage>
</organism>
<dbReference type="InterPro" id="IPR013216">
    <property type="entry name" value="Methyltransf_11"/>
</dbReference>
<feature type="domain" description="Methyltransferase type 11" evidence="1">
    <location>
        <begin position="141"/>
        <end position="219"/>
    </location>
</feature>
<dbReference type="Gene3D" id="3.40.50.150">
    <property type="entry name" value="Vaccinia Virus protein VP39"/>
    <property type="match status" value="1"/>
</dbReference>
<dbReference type="InterPro" id="IPR029063">
    <property type="entry name" value="SAM-dependent_MTases_sf"/>
</dbReference>
<sequence length="286" mass="32779">MSRDELSVLNQRIKRNELYFHLGIQAQCSVDSALITENQTYVYPIVEGIIFLKKDVAITAKNRTKNPFMRVPEHITEEFFNTYKVLSKEKAAEPVLKDLNSQKLDNDQLLQLKSRLPKSGQCFMSVVTHDVDAIHNLVFNTRFNAYVHIDFSLDRLLAIKKDVKQGTELVLCDVACLPFEANTVNALFSFDYINEYDKADQAVAYEELKRVLKEDGASVVLYDKSKPLHAQSQLKSDQLSKKALSVLAPWKKKKVPTIYFHPVTVDADENHREELMTKTSFGRQFS</sequence>
<evidence type="ECO:0000313" key="3">
    <source>
        <dbReference type="Proteomes" id="UP000658258"/>
    </source>
</evidence>
<reference evidence="3" key="1">
    <citation type="journal article" date="2019" name="Int. J. Syst. Evol. Microbiol.">
        <title>The Global Catalogue of Microorganisms (GCM) 10K type strain sequencing project: providing services to taxonomists for standard genome sequencing and annotation.</title>
        <authorList>
            <consortium name="The Broad Institute Genomics Platform"/>
            <consortium name="The Broad Institute Genome Sequencing Center for Infectious Disease"/>
            <person name="Wu L."/>
            <person name="Ma J."/>
        </authorList>
    </citation>
    <scope>NUCLEOTIDE SEQUENCE [LARGE SCALE GENOMIC DNA]</scope>
    <source>
        <strain evidence="3">CGMCC 1.15111</strain>
    </source>
</reference>
<evidence type="ECO:0000313" key="2">
    <source>
        <dbReference type="EMBL" id="GHE72682.1"/>
    </source>
</evidence>
<evidence type="ECO:0000259" key="1">
    <source>
        <dbReference type="Pfam" id="PF08241"/>
    </source>
</evidence>
<comment type="caution">
    <text evidence="2">The sequence shown here is derived from an EMBL/GenBank/DDBJ whole genome shotgun (WGS) entry which is preliminary data.</text>
</comment>
<protein>
    <recommendedName>
        <fullName evidence="1">Methyltransferase type 11 domain-containing protein</fullName>
    </recommendedName>
</protein>
<keyword evidence="3" id="KW-1185">Reference proteome</keyword>
<gene>
    <name evidence="2" type="ORF">GCM10011340_31380</name>
</gene>
<name>A0ABQ3I884_9BACT</name>
<dbReference type="Pfam" id="PF08241">
    <property type="entry name" value="Methyltransf_11"/>
    <property type="match status" value="1"/>
</dbReference>
<proteinExistence type="predicted"/>
<accession>A0ABQ3I884</accession>
<dbReference type="EMBL" id="BNAG01000004">
    <property type="protein sequence ID" value="GHE72682.1"/>
    <property type="molecule type" value="Genomic_DNA"/>
</dbReference>